<accession>A0ABQ2UV36</accession>
<evidence type="ECO:0000256" key="1">
    <source>
        <dbReference type="ARBA" id="ARBA00004651"/>
    </source>
</evidence>
<dbReference type="Pfam" id="PF00528">
    <property type="entry name" value="BPD_transp_1"/>
    <property type="match status" value="1"/>
</dbReference>
<protein>
    <submittedName>
        <fullName evidence="11">ABC transporter permease</fullName>
    </submittedName>
</protein>
<keyword evidence="12" id="KW-1185">Reference proteome</keyword>
<comment type="subcellular location">
    <subcellularLocation>
        <location evidence="1 9">Cell membrane</location>
        <topology evidence="1 9">Multi-pass membrane protein</topology>
    </subcellularLocation>
</comment>
<comment type="caution">
    <text evidence="11">The sequence shown here is derived from an EMBL/GenBank/DDBJ whole genome shotgun (WGS) entry which is preliminary data.</text>
</comment>
<dbReference type="Proteomes" id="UP000654471">
    <property type="component" value="Unassembled WGS sequence"/>
</dbReference>
<keyword evidence="4" id="KW-1003">Cell membrane</keyword>
<dbReference type="PANTHER" id="PTHR32243">
    <property type="entry name" value="MALTOSE TRANSPORT SYSTEM PERMEASE-RELATED"/>
    <property type="match status" value="1"/>
</dbReference>
<feature type="domain" description="ABC transmembrane type-1" evidence="10">
    <location>
        <begin position="74"/>
        <end position="265"/>
    </location>
</feature>
<dbReference type="InterPro" id="IPR000515">
    <property type="entry name" value="MetI-like"/>
</dbReference>
<dbReference type="PROSITE" id="PS50928">
    <property type="entry name" value="ABC_TM1"/>
    <property type="match status" value="1"/>
</dbReference>
<name>A0ABQ2UV36_9ACTN</name>
<evidence type="ECO:0000256" key="8">
    <source>
        <dbReference type="ARBA" id="ARBA00023136"/>
    </source>
</evidence>
<feature type="transmembrane region" description="Helical" evidence="9">
    <location>
        <begin position="12"/>
        <end position="38"/>
    </location>
</feature>
<dbReference type="SUPFAM" id="SSF161098">
    <property type="entry name" value="MetI-like"/>
    <property type="match status" value="1"/>
</dbReference>
<evidence type="ECO:0000256" key="2">
    <source>
        <dbReference type="ARBA" id="ARBA00009047"/>
    </source>
</evidence>
<comment type="similarity">
    <text evidence="2">Belongs to the binding-protein-dependent transport system permease family. MalFG subfamily.</text>
</comment>
<evidence type="ECO:0000256" key="7">
    <source>
        <dbReference type="ARBA" id="ARBA00022989"/>
    </source>
</evidence>
<dbReference type="Gene3D" id="1.10.3720.10">
    <property type="entry name" value="MetI-like"/>
    <property type="match status" value="1"/>
</dbReference>
<evidence type="ECO:0000256" key="5">
    <source>
        <dbReference type="ARBA" id="ARBA00022597"/>
    </source>
</evidence>
<evidence type="ECO:0000256" key="6">
    <source>
        <dbReference type="ARBA" id="ARBA00022692"/>
    </source>
</evidence>
<proteinExistence type="inferred from homology"/>
<gene>
    <name evidence="11" type="ORF">GCM10010211_17510</name>
</gene>
<keyword evidence="7 9" id="KW-1133">Transmembrane helix</keyword>
<dbReference type="RefSeq" id="WP_189298050.1">
    <property type="nucleotide sequence ID" value="NZ_BMRP01000004.1"/>
</dbReference>
<reference evidence="12" key="1">
    <citation type="journal article" date="2019" name="Int. J. Syst. Evol. Microbiol.">
        <title>The Global Catalogue of Microorganisms (GCM) 10K type strain sequencing project: providing services to taxonomists for standard genome sequencing and annotation.</title>
        <authorList>
            <consortium name="The Broad Institute Genomics Platform"/>
            <consortium name="The Broad Institute Genome Sequencing Center for Infectious Disease"/>
            <person name="Wu L."/>
            <person name="Ma J."/>
        </authorList>
    </citation>
    <scope>NUCLEOTIDE SEQUENCE [LARGE SCALE GENOMIC DNA]</scope>
    <source>
        <strain evidence="12">JCM 3399</strain>
    </source>
</reference>
<dbReference type="CDD" id="cd06261">
    <property type="entry name" value="TM_PBP2"/>
    <property type="match status" value="1"/>
</dbReference>
<feature type="transmembrane region" description="Helical" evidence="9">
    <location>
        <begin position="142"/>
        <end position="161"/>
    </location>
</feature>
<evidence type="ECO:0000259" key="10">
    <source>
        <dbReference type="PROSITE" id="PS50928"/>
    </source>
</evidence>
<organism evidence="11 12">
    <name type="scientific">Streptomyces albospinus</name>
    <dbReference type="NCBI Taxonomy" id="285515"/>
    <lineage>
        <taxon>Bacteria</taxon>
        <taxon>Bacillati</taxon>
        <taxon>Actinomycetota</taxon>
        <taxon>Actinomycetes</taxon>
        <taxon>Kitasatosporales</taxon>
        <taxon>Streptomycetaceae</taxon>
        <taxon>Streptomyces</taxon>
    </lineage>
</organism>
<evidence type="ECO:0000313" key="12">
    <source>
        <dbReference type="Proteomes" id="UP000654471"/>
    </source>
</evidence>
<dbReference type="InterPro" id="IPR035906">
    <property type="entry name" value="MetI-like_sf"/>
</dbReference>
<sequence length="280" mass="30483">MTVARRRNERHWLASAGLHTALALAAVIAVFPPLWLLITSFKPRNDAFSTSLVSHFTLANYTHVVADTEFLTWFKNSVIIVGLTTVLGVFIAATTGYAVSRFRFPGMRPLMWLLLITQMFPVAVLIVPLYNLLASLGLLNQPAGLVITYLTIAVPFCAWMMKGFFDTIPVEIDEAGRVDGLNPFGTFWRLVLPLARPGLAVTGFYTFVTAWAEVAYASAFMTGEENLTLAGGLQTFVNQYTNDWGSMTAAAVIIAVPAALVFAFAQRHLVSGLTAGTTKG</sequence>
<evidence type="ECO:0000313" key="11">
    <source>
        <dbReference type="EMBL" id="GGU53308.1"/>
    </source>
</evidence>
<evidence type="ECO:0000256" key="9">
    <source>
        <dbReference type="RuleBase" id="RU363032"/>
    </source>
</evidence>
<dbReference type="InterPro" id="IPR050901">
    <property type="entry name" value="BP-dep_ABC_trans_perm"/>
</dbReference>
<feature type="transmembrane region" description="Helical" evidence="9">
    <location>
        <begin position="78"/>
        <end position="99"/>
    </location>
</feature>
<keyword evidence="5" id="KW-0762">Sugar transport</keyword>
<evidence type="ECO:0000256" key="4">
    <source>
        <dbReference type="ARBA" id="ARBA00022475"/>
    </source>
</evidence>
<dbReference type="PANTHER" id="PTHR32243:SF50">
    <property type="entry name" value="MALTOSE_MALTODEXTRIN TRANSPORT SYSTEM PERMEASE PROTEIN MALG"/>
    <property type="match status" value="1"/>
</dbReference>
<keyword evidence="3 9" id="KW-0813">Transport</keyword>
<keyword evidence="6 9" id="KW-0812">Transmembrane</keyword>
<feature type="transmembrane region" description="Helical" evidence="9">
    <location>
        <begin position="244"/>
        <end position="265"/>
    </location>
</feature>
<feature type="transmembrane region" description="Helical" evidence="9">
    <location>
        <begin position="111"/>
        <end position="130"/>
    </location>
</feature>
<dbReference type="EMBL" id="BMRP01000004">
    <property type="protein sequence ID" value="GGU53308.1"/>
    <property type="molecule type" value="Genomic_DNA"/>
</dbReference>
<evidence type="ECO:0000256" key="3">
    <source>
        <dbReference type="ARBA" id="ARBA00022448"/>
    </source>
</evidence>
<keyword evidence="8 9" id="KW-0472">Membrane</keyword>